<dbReference type="InterPro" id="IPR047149">
    <property type="entry name" value="KIF11-like"/>
</dbReference>
<dbReference type="GO" id="GO:0051231">
    <property type="term" value="P:spindle elongation"/>
    <property type="evidence" value="ECO:0007669"/>
    <property type="project" value="TreeGrafter"/>
</dbReference>
<dbReference type="EMBL" id="OC916465">
    <property type="protein sequence ID" value="CAD7644360.1"/>
    <property type="molecule type" value="Genomic_DNA"/>
</dbReference>
<dbReference type="GO" id="GO:0005634">
    <property type="term" value="C:nucleus"/>
    <property type="evidence" value="ECO:0007669"/>
    <property type="project" value="TreeGrafter"/>
</dbReference>
<dbReference type="EMBL" id="CAJPVJ010001640">
    <property type="protein sequence ID" value="CAG2165078.1"/>
    <property type="molecule type" value="Genomic_DNA"/>
</dbReference>
<evidence type="ECO:0000256" key="6">
    <source>
        <dbReference type="SAM" id="MobiDB-lite"/>
    </source>
</evidence>
<dbReference type="PANTHER" id="PTHR47970">
    <property type="entry name" value="KINESIN-LIKE PROTEIN KIF11"/>
    <property type="match status" value="1"/>
</dbReference>
<dbReference type="GO" id="GO:0005876">
    <property type="term" value="C:spindle microtubule"/>
    <property type="evidence" value="ECO:0007669"/>
    <property type="project" value="TreeGrafter"/>
</dbReference>
<evidence type="ECO:0000256" key="1">
    <source>
        <dbReference type="ARBA" id="ARBA00004245"/>
    </source>
</evidence>
<dbReference type="PANTHER" id="PTHR47970:SF12">
    <property type="entry name" value="KINESIN FAMILY MEMBER 11"/>
    <property type="match status" value="1"/>
</dbReference>
<feature type="compositionally biased region" description="Low complexity" evidence="6">
    <location>
        <begin position="796"/>
        <end position="805"/>
    </location>
</feature>
<comment type="subcellular location">
    <subcellularLocation>
        <location evidence="1">Cytoplasm</location>
        <location evidence="1">Cytoskeleton</location>
    </subcellularLocation>
</comment>
<feature type="domain" description="Kinesin-associated microtubule-binding" evidence="7">
    <location>
        <begin position="709"/>
        <end position="813"/>
    </location>
</feature>
<keyword evidence="3" id="KW-0505">Motor protein</keyword>
<organism evidence="8">
    <name type="scientific">Oppiella nova</name>
    <dbReference type="NCBI Taxonomy" id="334625"/>
    <lineage>
        <taxon>Eukaryota</taxon>
        <taxon>Metazoa</taxon>
        <taxon>Ecdysozoa</taxon>
        <taxon>Arthropoda</taxon>
        <taxon>Chelicerata</taxon>
        <taxon>Arachnida</taxon>
        <taxon>Acari</taxon>
        <taxon>Acariformes</taxon>
        <taxon>Sarcoptiformes</taxon>
        <taxon>Oribatida</taxon>
        <taxon>Brachypylina</taxon>
        <taxon>Oppioidea</taxon>
        <taxon>Oppiidae</taxon>
        <taxon>Oppiella</taxon>
    </lineage>
</organism>
<sequence length="838" mass="95753">MDDIQEDQSEPTSGPSTGSDANICDLESQAFDAKTSLLWDTDQVMIPVAGAKIFNNIDEYFQKSFGKSKAFKHLPSVRDTTHEPPIKRTLVFEPSVSTHKRRELQTVLTKMKTTAAKGPNGLLLKCLNNRIKVLIRRRKSVKLFSEEIERLRRDLLAAREKNGIYVNEENFRQMEQQIKDQMIDIEEKIAQINGLHEEMNQIQQLFDETKEELNTKATELEVTTKTLDKTSHALKETKSDLHLTRVDRDEQKHLVGVHVNTEKVLSTQAKELLSVAEVTTSDVHKLHSKVDRLNNVESNNWTKTNEFQEKFMTDMNRLEELVSITTTSYNDSLEEMKAAINEKTSATEAVVTDTQNKITSLTDLTAQQMTRLSSIFQKDRLVLEQTITLKDNSSEMWSFLCQTFNEILSEVKTNQTNISEGIEKLNGIIAKQREDVEELVMKQNTHLKNISKITVNSLNNIKTDLKTTFESQSTKLTSLMEQMERSDHANNKLQEDLDQEMQQLIESIHNFNANRIKTRVNHQNSSSELNTKLMETKKNSTNCFQDLSSKVDGYVSQIQMEEKIALKYVESVDNLNTENTQQLMDQTNEVNVKNTELPNQIQELITTRKETTSEKFSHFNHLIVDSINSCDKQMSAKQSALKEMSDCLNEGLSEQKSFVVNIVENVKHITECVSEKTSEMSRMSETMEKSQIRAIESRYKSFEAFVKNDLTKDIPTGTTPQKTDYSYPRDLQQTSPHERILERFRLNSAANTSLPEENESEFLSDSNSSAKSFGSNDENAKPLTDTQKRRKPGFQSKSKSNSSLKKISESEQTFSVSDTEPQKRTIVTPKPLTANRNN</sequence>
<evidence type="ECO:0000313" key="9">
    <source>
        <dbReference type="Proteomes" id="UP000728032"/>
    </source>
</evidence>
<gene>
    <name evidence="8" type="ORF">ONB1V03_LOCUS4624</name>
</gene>
<evidence type="ECO:0000256" key="4">
    <source>
        <dbReference type="ARBA" id="ARBA00023212"/>
    </source>
</evidence>
<keyword evidence="2" id="KW-0963">Cytoplasm</keyword>
<feature type="compositionally biased region" description="Polar residues" evidence="6">
    <location>
        <begin position="763"/>
        <end position="777"/>
    </location>
</feature>
<feature type="region of interest" description="Disordered" evidence="6">
    <location>
        <begin position="750"/>
        <end position="838"/>
    </location>
</feature>
<evidence type="ECO:0000313" key="8">
    <source>
        <dbReference type="EMBL" id="CAD7644360.1"/>
    </source>
</evidence>
<dbReference type="InterPro" id="IPR025901">
    <property type="entry name" value="Kinesin-assoc_MT-bd_dom"/>
</dbReference>
<feature type="coiled-coil region" evidence="5">
    <location>
        <begin position="476"/>
        <end position="514"/>
    </location>
</feature>
<dbReference type="OrthoDB" id="10002367at2759"/>
<accession>A0A7R9LMP8</accession>
<feature type="coiled-coil region" evidence="5">
    <location>
        <begin position="141"/>
        <end position="212"/>
    </location>
</feature>
<proteinExistence type="predicted"/>
<dbReference type="GO" id="GO:0008574">
    <property type="term" value="F:plus-end-directed microtubule motor activity"/>
    <property type="evidence" value="ECO:0007669"/>
    <property type="project" value="TreeGrafter"/>
</dbReference>
<dbReference type="GO" id="GO:0090307">
    <property type="term" value="P:mitotic spindle assembly"/>
    <property type="evidence" value="ECO:0007669"/>
    <property type="project" value="TreeGrafter"/>
</dbReference>
<dbReference type="AlphaFoldDB" id="A0A7R9LMP8"/>
<reference evidence="8" key="1">
    <citation type="submission" date="2020-11" db="EMBL/GenBank/DDBJ databases">
        <authorList>
            <person name="Tran Van P."/>
        </authorList>
    </citation>
    <scope>NUCLEOTIDE SEQUENCE</scope>
</reference>
<dbReference type="Pfam" id="PF13931">
    <property type="entry name" value="Microtub_bind"/>
    <property type="match status" value="1"/>
</dbReference>
<dbReference type="GO" id="GO:0008017">
    <property type="term" value="F:microtubule binding"/>
    <property type="evidence" value="ECO:0007669"/>
    <property type="project" value="InterPro"/>
</dbReference>
<feature type="region of interest" description="Disordered" evidence="6">
    <location>
        <begin position="711"/>
        <end position="735"/>
    </location>
</feature>
<evidence type="ECO:0000256" key="3">
    <source>
        <dbReference type="ARBA" id="ARBA00023175"/>
    </source>
</evidence>
<keyword evidence="4" id="KW-0206">Cytoskeleton</keyword>
<feature type="region of interest" description="Disordered" evidence="6">
    <location>
        <begin position="1"/>
        <end position="22"/>
    </location>
</feature>
<evidence type="ECO:0000256" key="5">
    <source>
        <dbReference type="SAM" id="Coils"/>
    </source>
</evidence>
<keyword evidence="5" id="KW-0175">Coiled coil</keyword>
<keyword evidence="9" id="KW-1185">Reference proteome</keyword>
<evidence type="ECO:0000256" key="2">
    <source>
        <dbReference type="ARBA" id="ARBA00022490"/>
    </source>
</evidence>
<dbReference type="GO" id="GO:0072686">
    <property type="term" value="C:mitotic spindle"/>
    <property type="evidence" value="ECO:0007669"/>
    <property type="project" value="TreeGrafter"/>
</dbReference>
<protein>
    <recommendedName>
        <fullName evidence="7">Kinesin-associated microtubule-binding domain-containing protein</fullName>
    </recommendedName>
</protein>
<name>A0A7R9LMP8_9ACAR</name>
<evidence type="ECO:0000259" key="7">
    <source>
        <dbReference type="Pfam" id="PF13931"/>
    </source>
</evidence>
<dbReference type="Proteomes" id="UP000728032">
    <property type="component" value="Unassembled WGS sequence"/>
</dbReference>
<feature type="compositionally biased region" description="Polar residues" evidence="6">
    <location>
        <begin position="10"/>
        <end position="20"/>
    </location>
</feature>